<comment type="caution">
    <text evidence="4">The sequence shown here is derived from an EMBL/GenBank/DDBJ whole genome shotgun (WGS) entry which is preliminary data.</text>
</comment>
<sequence>MPVIKRQGIKRQDNKRQGSKRQGGKRLVGIAAAIAVTAGAFAAPAMAAAPAKRGAGHEATREAMNAALQDGVPGVALQAKDRHGVWKATAGVGNLKTKQPRSAQDNFRAGSITKTFVATVLLQLEAEGRVSLDDTVDKWLPGVVSGNGHDGRQITLRQLLNHTSGIFNYTEDESFLRDVFLAEGFFKNRYRTWPPDEIVRIAMGHKPEFAPGAGWSYSNTNYVIAGMVIKKVTGNSYGDEVRRRVIKPLGLHGTYMPGTSPTVPRPSSRAYSTLAENPTGKVYDVTELNPSMANSAGEIISNPGDLNRFYSALMRGKVLPAEQLAEMKTTVAAGDDGRDGLGLFAYELSCGVTIWGHSGGIHGSSSMAVTTADGEHSLAFNFNGDWSGDPLKVVQAEYCGS</sequence>
<organism evidence="4 5">
    <name type="scientific">Streptomyces turgidiscabies</name>
    <dbReference type="NCBI Taxonomy" id="85558"/>
    <lineage>
        <taxon>Bacteria</taxon>
        <taxon>Bacillati</taxon>
        <taxon>Actinomycetota</taxon>
        <taxon>Actinomycetes</taxon>
        <taxon>Kitasatosporales</taxon>
        <taxon>Streptomycetaceae</taxon>
        <taxon>Streptomyces</taxon>
    </lineage>
</organism>
<proteinExistence type="predicted"/>
<keyword evidence="4" id="KW-0378">Hydrolase</keyword>
<dbReference type="Gene3D" id="3.40.710.10">
    <property type="entry name" value="DD-peptidase/beta-lactamase superfamily"/>
    <property type="match status" value="1"/>
</dbReference>
<dbReference type="EMBL" id="JAUSZS010000002">
    <property type="protein sequence ID" value="MDQ0930867.1"/>
    <property type="molecule type" value="Genomic_DNA"/>
</dbReference>
<feature type="domain" description="Beta-lactamase-related" evidence="3">
    <location>
        <begin position="69"/>
        <end position="384"/>
    </location>
</feature>
<dbReference type="EC" id="3.4.16.4" evidence="4"/>
<reference evidence="4 5" key="1">
    <citation type="submission" date="2023-07" db="EMBL/GenBank/DDBJ databases">
        <title>Comparative genomics of wheat-associated soil bacteria to identify genetic determinants of phenazine resistance.</title>
        <authorList>
            <person name="Mouncey N."/>
        </authorList>
    </citation>
    <scope>NUCLEOTIDE SEQUENCE [LARGE SCALE GENOMIC DNA]</scope>
    <source>
        <strain evidence="4 5">W2I16</strain>
    </source>
</reference>
<dbReference type="PANTHER" id="PTHR46825:SF7">
    <property type="entry name" value="D-ALANYL-D-ALANINE CARBOXYPEPTIDASE"/>
    <property type="match status" value="1"/>
</dbReference>
<feature type="signal peptide" evidence="2">
    <location>
        <begin position="1"/>
        <end position="42"/>
    </location>
</feature>
<dbReference type="PANTHER" id="PTHR46825">
    <property type="entry name" value="D-ALANYL-D-ALANINE-CARBOXYPEPTIDASE/ENDOPEPTIDASE AMPH"/>
    <property type="match status" value="1"/>
</dbReference>
<dbReference type="InterPro" id="IPR001466">
    <property type="entry name" value="Beta-lactam-related"/>
</dbReference>
<dbReference type="SUPFAM" id="SSF56601">
    <property type="entry name" value="beta-lactamase/transpeptidase-like"/>
    <property type="match status" value="1"/>
</dbReference>
<dbReference type="InterPro" id="IPR012338">
    <property type="entry name" value="Beta-lactam/transpept-like"/>
</dbReference>
<keyword evidence="4" id="KW-0121">Carboxypeptidase</keyword>
<evidence type="ECO:0000313" key="4">
    <source>
        <dbReference type="EMBL" id="MDQ0930867.1"/>
    </source>
</evidence>
<accession>A0ABU0RFV1</accession>
<evidence type="ECO:0000259" key="3">
    <source>
        <dbReference type="Pfam" id="PF00144"/>
    </source>
</evidence>
<name>A0ABU0RFV1_9ACTN</name>
<dbReference type="RefSeq" id="WP_373431108.1">
    <property type="nucleotide sequence ID" value="NZ_JAUSZS010000002.1"/>
</dbReference>
<keyword evidence="2" id="KW-0732">Signal</keyword>
<evidence type="ECO:0000313" key="5">
    <source>
        <dbReference type="Proteomes" id="UP001223072"/>
    </source>
</evidence>
<evidence type="ECO:0000256" key="1">
    <source>
        <dbReference type="SAM" id="MobiDB-lite"/>
    </source>
</evidence>
<dbReference type="GO" id="GO:0009002">
    <property type="term" value="F:serine-type D-Ala-D-Ala carboxypeptidase activity"/>
    <property type="evidence" value="ECO:0007669"/>
    <property type="project" value="UniProtKB-EC"/>
</dbReference>
<evidence type="ECO:0000256" key="2">
    <source>
        <dbReference type="SAM" id="SignalP"/>
    </source>
</evidence>
<gene>
    <name evidence="4" type="ORF">QFZ49_000774</name>
</gene>
<dbReference type="Pfam" id="PF00144">
    <property type="entry name" value="Beta-lactamase"/>
    <property type="match status" value="1"/>
</dbReference>
<dbReference type="Proteomes" id="UP001223072">
    <property type="component" value="Unassembled WGS sequence"/>
</dbReference>
<feature type="region of interest" description="Disordered" evidence="1">
    <location>
        <begin position="1"/>
        <end position="24"/>
    </location>
</feature>
<keyword evidence="5" id="KW-1185">Reference proteome</keyword>
<feature type="chain" id="PRO_5045212346" evidence="2">
    <location>
        <begin position="43"/>
        <end position="401"/>
    </location>
</feature>
<keyword evidence="4" id="KW-0645">Protease</keyword>
<dbReference type="InterPro" id="IPR050491">
    <property type="entry name" value="AmpC-like"/>
</dbReference>
<protein>
    <submittedName>
        <fullName evidence="4">D-alanyl-D-alanine carboxypeptidase</fullName>
        <ecNumber evidence="4">3.4.16.4</ecNumber>
    </submittedName>
</protein>